<keyword evidence="1" id="KW-0808">Transferase</keyword>
<evidence type="ECO:0000313" key="9">
    <source>
        <dbReference type="Proteomes" id="UP000801492"/>
    </source>
</evidence>
<evidence type="ECO:0000256" key="6">
    <source>
        <dbReference type="SAM" id="MobiDB-lite"/>
    </source>
</evidence>
<dbReference type="InterPro" id="IPR001878">
    <property type="entry name" value="Znf_CCHC"/>
</dbReference>
<organism evidence="8 9">
    <name type="scientific">Ignelater luminosus</name>
    <name type="common">Cucubano</name>
    <name type="synonym">Pyrophorus luminosus</name>
    <dbReference type="NCBI Taxonomy" id="2038154"/>
    <lineage>
        <taxon>Eukaryota</taxon>
        <taxon>Metazoa</taxon>
        <taxon>Ecdysozoa</taxon>
        <taxon>Arthropoda</taxon>
        <taxon>Hexapoda</taxon>
        <taxon>Insecta</taxon>
        <taxon>Pterygota</taxon>
        <taxon>Neoptera</taxon>
        <taxon>Endopterygota</taxon>
        <taxon>Coleoptera</taxon>
        <taxon>Polyphaga</taxon>
        <taxon>Elateriformia</taxon>
        <taxon>Elateroidea</taxon>
        <taxon>Elateridae</taxon>
        <taxon>Agrypninae</taxon>
        <taxon>Pyrophorini</taxon>
        <taxon>Ignelater</taxon>
    </lineage>
</organism>
<keyword evidence="5" id="KW-0862">Zinc</keyword>
<proteinExistence type="predicted"/>
<evidence type="ECO:0000256" key="1">
    <source>
        <dbReference type="ARBA" id="ARBA00022679"/>
    </source>
</evidence>
<feature type="compositionally biased region" description="Basic and acidic residues" evidence="6">
    <location>
        <begin position="322"/>
        <end position="331"/>
    </location>
</feature>
<dbReference type="PANTHER" id="PTHR37984">
    <property type="entry name" value="PROTEIN CBG26694"/>
    <property type="match status" value="1"/>
</dbReference>
<keyword evidence="4" id="KW-0255">Endonuclease</keyword>
<keyword evidence="3" id="KW-0540">Nuclease</keyword>
<feature type="domain" description="CCHC-type" evidence="7">
    <location>
        <begin position="42"/>
        <end position="57"/>
    </location>
</feature>
<dbReference type="PROSITE" id="PS50158">
    <property type="entry name" value="ZF_CCHC"/>
    <property type="match status" value="1"/>
</dbReference>
<keyword evidence="9" id="KW-1185">Reference proteome</keyword>
<dbReference type="InterPro" id="IPR021109">
    <property type="entry name" value="Peptidase_aspartic_dom_sf"/>
</dbReference>
<comment type="caution">
    <text evidence="8">The sequence shown here is derived from an EMBL/GenBank/DDBJ whole genome shotgun (WGS) entry which is preliminary data.</text>
</comment>
<gene>
    <name evidence="8" type="ORF">ILUMI_20910</name>
</gene>
<keyword evidence="4" id="KW-0378">Hydrolase</keyword>
<dbReference type="OrthoDB" id="5987525at2759"/>
<evidence type="ECO:0000256" key="2">
    <source>
        <dbReference type="ARBA" id="ARBA00022695"/>
    </source>
</evidence>
<evidence type="ECO:0000256" key="4">
    <source>
        <dbReference type="ARBA" id="ARBA00022759"/>
    </source>
</evidence>
<protein>
    <recommendedName>
        <fullName evidence="7">CCHC-type domain-containing protein</fullName>
    </recommendedName>
</protein>
<evidence type="ECO:0000256" key="5">
    <source>
        <dbReference type="PROSITE-ProRule" id="PRU00047"/>
    </source>
</evidence>
<name>A0A8K0CFJ7_IGNLU</name>
<dbReference type="CDD" id="cd05481">
    <property type="entry name" value="retropepsin_like_LTR_1"/>
    <property type="match status" value="1"/>
</dbReference>
<evidence type="ECO:0000313" key="8">
    <source>
        <dbReference type="EMBL" id="KAF2885244.1"/>
    </source>
</evidence>
<dbReference type="GO" id="GO:0003676">
    <property type="term" value="F:nucleic acid binding"/>
    <property type="evidence" value="ECO:0007669"/>
    <property type="project" value="InterPro"/>
</dbReference>
<dbReference type="GO" id="GO:0016779">
    <property type="term" value="F:nucleotidyltransferase activity"/>
    <property type="evidence" value="ECO:0007669"/>
    <property type="project" value="UniProtKB-KW"/>
</dbReference>
<sequence length="367" mass="42576">MRGTRGYGKNINREREKTKDKYDCLKCGRQHSRGKCFAFGKRCNKCGKIGHFAIGCRHYKTNTNNNGNYKKASIHEVYNDSSTDNEEIFMSSIELDNVNYVNEVVWEELVFINNKPVNFKLDSGAMCNVLPYDVVKNLERENSIKSSNKTIIAYGENKIKVIGEIILKCMIRKNEYKIKFIVVDVKSRPILGLNASIKLNLISKIDEIDRQVSFEHKTQLKENYKAVKSNYRRLPNVVKEKQFVTKNYYGKTALDKSTFAKNENVLLKVRKEDKWVSGKIIDTHQTPRSYIVKEQNVYRRNSLFLRQSNLDSYNKNTNSSEGQKKHQEKVDYKCDRNSSMVQSNSGSVVSTKSGRIVKKPYWLNDYC</sequence>
<dbReference type="GO" id="GO:0004519">
    <property type="term" value="F:endonuclease activity"/>
    <property type="evidence" value="ECO:0007669"/>
    <property type="project" value="UniProtKB-KW"/>
</dbReference>
<dbReference type="PANTHER" id="PTHR37984:SF5">
    <property type="entry name" value="PROTEIN NYNRIN-LIKE"/>
    <property type="match status" value="1"/>
</dbReference>
<dbReference type="Proteomes" id="UP000801492">
    <property type="component" value="Unassembled WGS sequence"/>
</dbReference>
<feature type="compositionally biased region" description="Polar residues" evidence="6">
    <location>
        <begin position="311"/>
        <end position="321"/>
    </location>
</feature>
<keyword evidence="5" id="KW-0863">Zinc-finger</keyword>
<reference evidence="8" key="1">
    <citation type="submission" date="2019-08" db="EMBL/GenBank/DDBJ databases">
        <title>The genome of the North American firefly Photinus pyralis.</title>
        <authorList>
            <consortium name="Photinus pyralis genome working group"/>
            <person name="Fallon T.R."/>
            <person name="Sander Lower S.E."/>
            <person name="Weng J.-K."/>
        </authorList>
    </citation>
    <scope>NUCLEOTIDE SEQUENCE</scope>
    <source>
        <strain evidence="8">TRF0915ILg1</strain>
        <tissue evidence="8">Whole body</tissue>
    </source>
</reference>
<dbReference type="AlphaFoldDB" id="A0A8K0CFJ7"/>
<dbReference type="SUPFAM" id="SSF50630">
    <property type="entry name" value="Acid proteases"/>
    <property type="match status" value="1"/>
</dbReference>
<dbReference type="Gene3D" id="2.40.70.10">
    <property type="entry name" value="Acid Proteases"/>
    <property type="match status" value="1"/>
</dbReference>
<feature type="region of interest" description="Disordered" evidence="6">
    <location>
        <begin position="311"/>
        <end position="331"/>
    </location>
</feature>
<evidence type="ECO:0000259" key="7">
    <source>
        <dbReference type="PROSITE" id="PS50158"/>
    </source>
</evidence>
<dbReference type="EMBL" id="VTPC01089974">
    <property type="protein sequence ID" value="KAF2885244.1"/>
    <property type="molecule type" value="Genomic_DNA"/>
</dbReference>
<keyword evidence="2" id="KW-0548">Nucleotidyltransferase</keyword>
<dbReference type="InterPro" id="IPR050951">
    <property type="entry name" value="Retrovirus_Pol_polyprotein"/>
</dbReference>
<keyword evidence="5" id="KW-0479">Metal-binding</keyword>
<evidence type="ECO:0000256" key="3">
    <source>
        <dbReference type="ARBA" id="ARBA00022722"/>
    </source>
</evidence>
<accession>A0A8K0CFJ7</accession>
<dbReference type="GO" id="GO:0008270">
    <property type="term" value="F:zinc ion binding"/>
    <property type="evidence" value="ECO:0007669"/>
    <property type="project" value="UniProtKB-KW"/>
</dbReference>